<comment type="caution">
    <text evidence="1">The sequence shown here is derived from an EMBL/GenBank/DDBJ whole genome shotgun (WGS) entry which is preliminary data.</text>
</comment>
<dbReference type="Proteomes" id="UP001596540">
    <property type="component" value="Unassembled WGS sequence"/>
</dbReference>
<reference evidence="2" key="1">
    <citation type="journal article" date="2019" name="Int. J. Syst. Evol. Microbiol.">
        <title>The Global Catalogue of Microorganisms (GCM) 10K type strain sequencing project: providing services to taxonomists for standard genome sequencing and annotation.</title>
        <authorList>
            <consortium name="The Broad Institute Genomics Platform"/>
            <consortium name="The Broad Institute Genome Sequencing Center for Infectious Disease"/>
            <person name="Wu L."/>
            <person name="Ma J."/>
        </authorList>
    </citation>
    <scope>NUCLEOTIDE SEQUENCE [LARGE SCALE GENOMIC DNA]</scope>
    <source>
        <strain evidence="2">CGMCC 4.7382</strain>
    </source>
</reference>
<dbReference type="RefSeq" id="WP_379870872.1">
    <property type="nucleotide sequence ID" value="NZ_JBHTBH010000004.1"/>
</dbReference>
<accession>A0ABW2KFV8</accession>
<gene>
    <name evidence="1" type="ORF">ACFQRF_10770</name>
</gene>
<proteinExistence type="predicted"/>
<sequence length="165" mass="17772">MRRFDSAAADLVPGMRVRVRIARHEPWGVFVTILENPDVAASVDAAVIDSPSGSPRALPGEYPAVGTEADAVVQTVRRWFPPVLVRLTLRSADLREFRWGCDLCGTPTVLSPGGDGIVLDARSADGPGGTALVAHRSCVIERLHRDSLEGARIRLLGRKTRTAPD</sequence>
<name>A0ABW2KFV8_9ACTN</name>
<organism evidence="1 2">
    <name type="scientific">Marinactinospora rubrisoli</name>
    <dbReference type="NCBI Taxonomy" id="2715399"/>
    <lineage>
        <taxon>Bacteria</taxon>
        <taxon>Bacillati</taxon>
        <taxon>Actinomycetota</taxon>
        <taxon>Actinomycetes</taxon>
        <taxon>Streptosporangiales</taxon>
        <taxon>Nocardiopsidaceae</taxon>
        <taxon>Marinactinospora</taxon>
    </lineage>
</organism>
<evidence type="ECO:0000313" key="1">
    <source>
        <dbReference type="EMBL" id="MFC7328224.1"/>
    </source>
</evidence>
<evidence type="ECO:0008006" key="3">
    <source>
        <dbReference type="Google" id="ProtNLM"/>
    </source>
</evidence>
<evidence type="ECO:0000313" key="2">
    <source>
        <dbReference type="Proteomes" id="UP001596540"/>
    </source>
</evidence>
<keyword evidence="2" id="KW-1185">Reference proteome</keyword>
<dbReference type="EMBL" id="JBHTBH010000004">
    <property type="protein sequence ID" value="MFC7328224.1"/>
    <property type="molecule type" value="Genomic_DNA"/>
</dbReference>
<protein>
    <recommendedName>
        <fullName evidence="3">S1 motif domain-containing protein</fullName>
    </recommendedName>
</protein>